<name>A0A6P1XZK8_9SPIR</name>
<dbReference type="Pfam" id="PF19290">
    <property type="entry name" value="PmbA_TldD_2nd"/>
    <property type="match status" value="1"/>
</dbReference>
<evidence type="ECO:0000256" key="3">
    <source>
        <dbReference type="ARBA" id="ARBA00022801"/>
    </source>
</evidence>
<dbReference type="GO" id="GO:0005829">
    <property type="term" value="C:cytosol"/>
    <property type="evidence" value="ECO:0007669"/>
    <property type="project" value="TreeGrafter"/>
</dbReference>
<comment type="similarity">
    <text evidence="1">Belongs to the peptidase U62 family.</text>
</comment>
<reference evidence="8 9" key="1">
    <citation type="submission" date="2020-01" db="EMBL/GenBank/DDBJ databases">
        <title>Complete genome sequence of a human oral phylogroup 1 Treponema sp. strain ATCC 700766, originally isolated from periodontitis dental plaque.</title>
        <authorList>
            <person name="Chan Y."/>
            <person name="Huo Y.-B."/>
            <person name="Yu X.-L."/>
            <person name="Zeng H."/>
            <person name="Leung W.-K."/>
            <person name="Watt R.M."/>
        </authorList>
    </citation>
    <scope>NUCLEOTIDE SEQUENCE [LARGE SCALE GENOMIC DNA]</scope>
    <source>
        <strain evidence="8 9">OMZ 804</strain>
    </source>
</reference>
<feature type="domain" description="Metalloprotease TldD/E N-terminal" evidence="5">
    <location>
        <begin position="31"/>
        <end position="86"/>
    </location>
</feature>
<evidence type="ECO:0000313" key="9">
    <source>
        <dbReference type="Proteomes" id="UP000464374"/>
    </source>
</evidence>
<keyword evidence="3" id="KW-0378">Hydrolase</keyword>
<evidence type="ECO:0000259" key="5">
    <source>
        <dbReference type="Pfam" id="PF01523"/>
    </source>
</evidence>
<dbReference type="AlphaFoldDB" id="A0A6P1XZK8"/>
<evidence type="ECO:0000256" key="4">
    <source>
        <dbReference type="ARBA" id="ARBA00023049"/>
    </source>
</evidence>
<dbReference type="InterPro" id="IPR035068">
    <property type="entry name" value="TldD/PmbA_N"/>
</dbReference>
<evidence type="ECO:0000313" key="8">
    <source>
        <dbReference type="EMBL" id="QHX42433.1"/>
    </source>
</evidence>
<dbReference type="Pfam" id="PF19289">
    <property type="entry name" value="PmbA_TldD_3rd"/>
    <property type="match status" value="1"/>
</dbReference>
<dbReference type="SUPFAM" id="SSF111283">
    <property type="entry name" value="Putative modulator of DNA gyrase, PmbA/TldD"/>
    <property type="match status" value="1"/>
</dbReference>
<dbReference type="EMBL" id="CP048020">
    <property type="protein sequence ID" value="QHX42433.1"/>
    <property type="molecule type" value="Genomic_DNA"/>
</dbReference>
<dbReference type="Proteomes" id="UP000464374">
    <property type="component" value="Chromosome"/>
</dbReference>
<dbReference type="RefSeq" id="WP_162662312.1">
    <property type="nucleotide sequence ID" value="NZ_CP048020.1"/>
</dbReference>
<dbReference type="Pfam" id="PF01523">
    <property type="entry name" value="PmbA_TldD_1st"/>
    <property type="match status" value="1"/>
</dbReference>
<evidence type="ECO:0000259" key="7">
    <source>
        <dbReference type="Pfam" id="PF19290"/>
    </source>
</evidence>
<dbReference type="InterPro" id="IPR036059">
    <property type="entry name" value="TldD/PmbA_sf"/>
</dbReference>
<dbReference type="Gene3D" id="3.30.2290.10">
    <property type="entry name" value="PmbA/TldD superfamily"/>
    <property type="match status" value="1"/>
</dbReference>
<dbReference type="InterPro" id="IPR045569">
    <property type="entry name" value="Metalloprtase-TldD/E_C"/>
</dbReference>
<protein>
    <submittedName>
        <fullName evidence="8">TldD/PmbA family protein</fullName>
    </submittedName>
</protein>
<keyword evidence="4" id="KW-0482">Metalloprotease</keyword>
<evidence type="ECO:0000256" key="2">
    <source>
        <dbReference type="ARBA" id="ARBA00022670"/>
    </source>
</evidence>
<evidence type="ECO:0000259" key="6">
    <source>
        <dbReference type="Pfam" id="PF19289"/>
    </source>
</evidence>
<dbReference type="InterPro" id="IPR045570">
    <property type="entry name" value="Metalloprtase-TldD/E_cen_dom"/>
</dbReference>
<sequence>MKVNIHRLLKEAKDAVPQAEWIGLRRVTNYLTGFSAIDGKFDEAAGGSDEGVMLEVLYKGTFSYAATADLSSGGIKRAAERAFAAAQAAQPYGIHRFDQTMRPAAQVRYATKREKLSGIPAAETVELLCSICDAAKVSSKIIQTAASCETGICETEMVSTNGADIRQTVRFGGISMNAVAREGDIIQQRSAHGRSALTYQGGRELFNPVALLEKARKAGTEAVELLTAEPCPNGKRTLVLMPDQMMLQIHESVGHALEIDRILGDERNFAGGSFITLEDIGSFRYGSPLMNVAFDPTIAQELASYGADDIGNAAVKEYLIKDGILIRALGSLESQKRSGLRGVANQRACSWNRPPIDRMANLNLEAGTSSFDSIIASIENGILMFSNRSWSIDDYRNKFQFGCEYAKLIENGKLTKTVRDPNYRGISRYFWNSLCAVGDESTFEVFGTPNCGKGEPNQVIRVGHASPVCAFSDVEVFGGGK</sequence>
<evidence type="ECO:0000256" key="1">
    <source>
        <dbReference type="ARBA" id="ARBA00005836"/>
    </source>
</evidence>
<organism evidence="8 9">
    <name type="scientific">Treponema vincentii</name>
    <dbReference type="NCBI Taxonomy" id="69710"/>
    <lineage>
        <taxon>Bacteria</taxon>
        <taxon>Pseudomonadati</taxon>
        <taxon>Spirochaetota</taxon>
        <taxon>Spirochaetia</taxon>
        <taxon>Spirochaetales</taxon>
        <taxon>Treponemataceae</taxon>
        <taxon>Treponema</taxon>
    </lineage>
</organism>
<dbReference type="PANTHER" id="PTHR30624">
    <property type="entry name" value="UNCHARACTERIZED PROTEIN TLDD AND PMBA"/>
    <property type="match status" value="1"/>
</dbReference>
<dbReference type="KEGG" id="trz:GWP43_02065"/>
<dbReference type="GO" id="GO:0008237">
    <property type="term" value="F:metallopeptidase activity"/>
    <property type="evidence" value="ECO:0007669"/>
    <property type="project" value="UniProtKB-KW"/>
</dbReference>
<dbReference type="PANTHER" id="PTHR30624:SF10">
    <property type="entry name" value="CONSERVED PROTEIN"/>
    <property type="match status" value="1"/>
</dbReference>
<dbReference type="GO" id="GO:0006508">
    <property type="term" value="P:proteolysis"/>
    <property type="evidence" value="ECO:0007669"/>
    <property type="project" value="UniProtKB-KW"/>
</dbReference>
<dbReference type="InterPro" id="IPR002510">
    <property type="entry name" value="Metalloprtase-TldD/E_N"/>
</dbReference>
<keyword evidence="2" id="KW-0645">Protease</keyword>
<dbReference type="InterPro" id="IPR051463">
    <property type="entry name" value="Peptidase_U62_metallo"/>
</dbReference>
<feature type="domain" description="Metalloprotease TldD/E central" evidence="7">
    <location>
        <begin position="115"/>
        <end position="226"/>
    </location>
</feature>
<gene>
    <name evidence="8" type="ORF">GWP43_02065</name>
</gene>
<proteinExistence type="inferred from homology"/>
<feature type="domain" description="Metalloprotease TldD/E C-terminal" evidence="6">
    <location>
        <begin position="234"/>
        <end position="472"/>
    </location>
</feature>
<accession>A0A6P1XZK8</accession>